<dbReference type="Gene3D" id="3.40.1050.10">
    <property type="entry name" value="Carbonic anhydrase"/>
    <property type="match status" value="1"/>
</dbReference>
<comment type="similarity">
    <text evidence="1">Belongs to the beta-class carbonic anhydrase family.</text>
</comment>
<dbReference type="GO" id="GO:0004089">
    <property type="term" value="F:carbonate dehydratase activity"/>
    <property type="evidence" value="ECO:0007669"/>
    <property type="project" value="UniProtKB-EC"/>
</dbReference>
<dbReference type="PANTHER" id="PTHR43175:SF3">
    <property type="entry name" value="CARBON DISULFIDE HYDROLASE"/>
    <property type="match status" value="1"/>
</dbReference>
<feature type="binding site" evidence="6">
    <location>
        <position position="38"/>
    </location>
    <ligand>
        <name>Zn(2+)</name>
        <dbReference type="ChEBI" id="CHEBI:29105"/>
    </ligand>
</feature>
<name>A0A2K8NAZ0_9BACL</name>
<feature type="binding site" evidence="6">
    <location>
        <position position="89"/>
    </location>
    <ligand>
        <name>Zn(2+)</name>
        <dbReference type="ChEBI" id="CHEBI:29105"/>
    </ligand>
</feature>
<dbReference type="InterPro" id="IPR001765">
    <property type="entry name" value="Carbonic_anhydrase"/>
</dbReference>
<comment type="catalytic activity">
    <reaction evidence="5">
        <text>hydrogencarbonate + H(+) = CO2 + H2O</text>
        <dbReference type="Rhea" id="RHEA:10748"/>
        <dbReference type="ChEBI" id="CHEBI:15377"/>
        <dbReference type="ChEBI" id="CHEBI:15378"/>
        <dbReference type="ChEBI" id="CHEBI:16526"/>
        <dbReference type="ChEBI" id="CHEBI:17544"/>
        <dbReference type="EC" id="4.2.1.1"/>
    </reaction>
</comment>
<evidence type="ECO:0000256" key="2">
    <source>
        <dbReference type="ARBA" id="ARBA00012925"/>
    </source>
</evidence>
<evidence type="ECO:0000256" key="3">
    <source>
        <dbReference type="ARBA" id="ARBA00022723"/>
    </source>
</evidence>
<dbReference type="PANTHER" id="PTHR43175">
    <property type="entry name" value="CARBONIC ANHYDRASE"/>
    <property type="match status" value="1"/>
</dbReference>
<keyword evidence="3 6" id="KW-0479">Metal-binding</keyword>
<proteinExistence type="inferred from homology"/>
<gene>
    <name evidence="7" type="ORF">CVV65_14455</name>
</gene>
<evidence type="ECO:0000256" key="4">
    <source>
        <dbReference type="ARBA" id="ARBA00022833"/>
    </source>
</evidence>
<dbReference type="EMBL" id="CP024955">
    <property type="protein sequence ID" value="ATY85977.1"/>
    <property type="molecule type" value="Genomic_DNA"/>
</dbReference>
<dbReference type="GO" id="GO:0008270">
    <property type="term" value="F:zinc ion binding"/>
    <property type="evidence" value="ECO:0007669"/>
    <property type="project" value="InterPro"/>
</dbReference>
<dbReference type="KEGG" id="kyr:CVV65_14455"/>
<evidence type="ECO:0000313" key="8">
    <source>
        <dbReference type="Proteomes" id="UP000231932"/>
    </source>
</evidence>
<keyword evidence="4 6" id="KW-0862">Zinc</keyword>
<organism evidence="7 8">
    <name type="scientific">Kyrpidia spormannii</name>
    <dbReference type="NCBI Taxonomy" id="2055160"/>
    <lineage>
        <taxon>Bacteria</taxon>
        <taxon>Bacillati</taxon>
        <taxon>Bacillota</taxon>
        <taxon>Bacilli</taxon>
        <taxon>Bacillales</taxon>
        <taxon>Alicyclobacillaceae</taxon>
        <taxon>Kyrpidia</taxon>
    </lineage>
</organism>
<dbReference type="CDD" id="cd03379">
    <property type="entry name" value="beta_CA_cladeD"/>
    <property type="match status" value="1"/>
</dbReference>
<comment type="cofactor">
    <cofactor evidence="6">
        <name>Zn(2+)</name>
        <dbReference type="ChEBI" id="CHEBI:29105"/>
    </cofactor>
    <text evidence="6">Binds 1 zinc ion per subunit.</text>
</comment>
<dbReference type="Pfam" id="PF00484">
    <property type="entry name" value="Pro_CA"/>
    <property type="match status" value="1"/>
</dbReference>
<dbReference type="Proteomes" id="UP000231932">
    <property type="component" value="Chromosome"/>
</dbReference>
<dbReference type="RefSeq" id="WP_100668728.1">
    <property type="nucleotide sequence ID" value="NZ_CP024955.1"/>
</dbReference>
<evidence type="ECO:0000256" key="5">
    <source>
        <dbReference type="ARBA" id="ARBA00048348"/>
    </source>
</evidence>
<feature type="binding site" evidence="6">
    <location>
        <position position="92"/>
    </location>
    <ligand>
        <name>Zn(2+)</name>
        <dbReference type="ChEBI" id="CHEBI:29105"/>
    </ligand>
</feature>
<dbReference type="AlphaFoldDB" id="A0A2K8NAZ0"/>
<dbReference type="SMART" id="SM00947">
    <property type="entry name" value="Pro_CA"/>
    <property type="match status" value="1"/>
</dbReference>
<accession>A0A2K8NAZ0</accession>
<sequence length="168" mass="18533">MSEVKKLFEANRTYASQFSQGQLPIPPARKVAVLTCMDARIDPLRALGANLGDIHVIRNAGGRVTEDAIRSLVISEQLLGTQEILVLHHTDCGMLTFRNEDLYDKISQRLGPDSAKAASNIDFLPFTDLEQSVRDDVETLRNSPLIPSDVLIYGAIYDVHTGEVIQVS</sequence>
<evidence type="ECO:0000313" key="7">
    <source>
        <dbReference type="EMBL" id="ATY85977.1"/>
    </source>
</evidence>
<dbReference type="EC" id="4.2.1.1" evidence="2"/>
<dbReference type="OrthoDB" id="9792260at2"/>
<evidence type="ECO:0000256" key="1">
    <source>
        <dbReference type="ARBA" id="ARBA00006217"/>
    </source>
</evidence>
<feature type="binding site" evidence="6">
    <location>
        <position position="36"/>
    </location>
    <ligand>
        <name>Zn(2+)</name>
        <dbReference type="ChEBI" id="CHEBI:29105"/>
    </ligand>
</feature>
<dbReference type="SUPFAM" id="SSF53056">
    <property type="entry name" value="beta-carbonic anhydrase, cab"/>
    <property type="match status" value="1"/>
</dbReference>
<keyword evidence="8" id="KW-1185">Reference proteome</keyword>
<reference evidence="8" key="1">
    <citation type="submission" date="2017-11" db="EMBL/GenBank/DDBJ databases">
        <title>Complete Genome Sequence of Kyrpidia sp. Strain EA-1, a thermophilic, hydrogen-oxidizing Bacterium, isolated from the Azores.</title>
        <authorList>
            <person name="Reiner J.E."/>
            <person name="Lapp C.J."/>
            <person name="Bunk B."/>
            <person name="Gescher J."/>
        </authorList>
    </citation>
    <scope>NUCLEOTIDE SEQUENCE [LARGE SCALE GENOMIC DNA]</scope>
    <source>
        <strain evidence="8">EA-1</strain>
    </source>
</reference>
<evidence type="ECO:0000256" key="6">
    <source>
        <dbReference type="PIRSR" id="PIRSR601765-1"/>
    </source>
</evidence>
<dbReference type="InterPro" id="IPR036874">
    <property type="entry name" value="Carbonic_anhydrase_sf"/>
</dbReference>
<protein>
    <recommendedName>
        <fullName evidence="2">carbonic anhydrase</fullName>
        <ecNumber evidence="2">4.2.1.1</ecNumber>
    </recommendedName>
</protein>